<dbReference type="EC" id="2.5.1.129" evidence="5"/>
<dbReference type="Gene3D" id="3.40.50.1950">
    <property type="entry name" value="Flavin prenyltransferase-like"/>
    <property type="match status" value="1"/>
</dbReference>
<reference evidence="7 8" key="1">
    <citation type="journal article" date="2003" name="Proc. Natl. Acad. Sci. U.S.A.">
        <title>Genome sequence of the cyanobacterium Prochlorococcus marinus SS120, a nearly minimal oxyphototrophic genome.</title>
        <authorList>
            <person name="Dufresne A."/>
            <person name="Salanoubat M."/>
            <person name="Partensky F."/>
            <person name="Artiguenave F."/>
            <person name="Axmann I.M."/>
            <person name="Barbe V."/>
            <person name="Duprat S."/>
            <person name="Galperin M.Y."/>
            <person name="Koonin E.V."/>
            <person name="Le Gall F."/>
            <person name="Makarova K.S."/>
            <person name="Ostrowski M."/>
            <person name="Oztas S."/>
            <person name="Robert C."/>
            <person name="Rogozin I.B."/>
            <person name="Scanlan D.J."/>
            <person name="Tandeau de Marsac N."/>
            <person name="Weissenbach J."/>
            <person name="Wincker P."/>
            <person name="Wolf Y.I."/>
            <person name="Hess W.R."/>
        </authorList>
    </citation>
    <scope>NUCLEOTIDE SEQUENCE [LARGE SCALE GENOMIC DNA]</scope>
    <source>
        <strain evidence="8">SARG / CCMP1375 / SS120</strain>
    </source>
</reference>
<dbReference type="NCBIfam" id="TIGR00421">
    <property type="entry name" value="ubiX_pad"/>
    <property type="match status" value="1"/>
</dbReference>
<feature type="binding site" evidence="5">
    <location>
        <begin position="101"/>
        <end position="104"/>
    </location>
    <ligand>
        <name>FMN</name>
        <dbReference type="ChEBI" id="CHEBI:58210"/>
    </ligand>
</feature>
<evidence type="ECO:0000313" key="8">
    <source>
        <dbReference type="Proteomes" id="UP000001420"/>
    </source>
</evidence>
<dbReference type="SUPFAM" id="SSF52507">
    <property type="entry name" value="Homo-oligomeric flavin-containing Cys decarboxylases, HFCD"/>
    <property type="match status" value="1"/>
</dbReference>
<keyword evidence="4 5" id="KW-0808">Transferase</keyword>
<organism evidence="7 8">
    <name type="scientific">Prochlorococcus marinus (strain SARG / CCMP1375 / SS120)</name>
    <dbReference type="NCBI Taxonomy" id="167539"/>
    <lineage>
        <taxon>Bacteria</taxon>
        <taxon>Bacillati</taxon>
        <taxon>Cyanobacteriota</taxon>
        <taxon>Cyanophyceae</taxon>
        <taxon>Synechococcales</taxon>
        <taxon>Prochlorococcaceae</taxon>
        <taxon>Prochlorococcus</taxon>
    </lineage>
</organism>
<feature type="binding site" evidence="5">
    <location>
        <begin position="10"/>
        <end position="12"/>
    </location>
    <ligand>
        <name>FMN</name>
        <dbReference type="ChEBI" id="CHEBI:58210"/>
    </ligand>
</feature>
<dbReference type="RefSeq" id="WP_011125141.1">
    <property type="nucleotide sequence ID" value="NC_005042.1"/>
</dbReference>
<dbReference type="AlphaFoldDB" id="Q7VBV3"/>
<dbReference type="STRING" id="167539.Pro_0989"/>
<feature type="domain" description="Flavoprotein" evidence="6">
    <location>
        <begin position="3"/>
        <end position="181"/>
    </location>
</feature>
<dbReference type="InterPro" id="IPR004507">
    <property type="entry name" value="UbiX-like"/>
</dbReference>
<accession>Q7VBV3</accession>
<proteinExistence type="inferred from homology"/>
<evidence type="ECO:0000256" key="1">
    <source>
        <dbReference type="ARBA" id="ARBA00022602"/>
    </source>
</evidence>
<name>Q7VBV3_PROMA</name>
<dbReference type="EMBL" id="AE017126">
    <property type="protein sequence ID" value="AAQ00034.1"/>
    <property type="molecule type" value="Genomic_DNA"/>
</dbReference>
<sequence length="200" mass="22376">MSSIVLAITGASAQILAERSIDLLLRCNQKLDVIISKGAYEVWKSEMNVNIPAEGAKQATFWRNRLKNNQGEIICHKWNDNSATIASGSFRTKGMVIVPCSMGTIGRIASGSSINLIERCADVHLKEGRPLIISPRESPFNLIHLRNMTTLCEAGAKIIPCIPAWYSKPKDLEEVIDFMVVRLYDLFDLNMKDINRWKGN</sequence>
<dbReference type="PATRIC" id="fig|167539.5.peg.1039"/>
<keyword evidence="1 5" id="KW-0637">Prenyltransferase</keyword>
<keyword evidence="2 5" id="KW-0285">Flavoprotein</keyword>
<feature type="binding site" evidence="5">
    <location>
        <position position="36"/>
    </location>
    <ligand>
        <name>FMN</name>
        <dbReference type="ChEBI" id="CHEBI:58210"/>
    </ligand>
</feature>
<dbReference type="HAMAP" id="MF_01984">
    <property type="entry name" value="ubiX_pad"/>
    <property type="match status" value="1"/>
</dbReference>
<dbReference type="OrthoDB" id="9781577at2"/>
<evidence type="ECO:0000256" key="4">
    <source>
        <dbReference type="ARBA" id="ARBA00022679"/>
    </source>
</evidence>
<feature type="binding site" evidence="5">
    <location>
        <position position="182"/>
    </location>
    <ligand>
        <name>dimethylallyl phosphate</name>
        <dbReference type="ChEBI" id="CHEBI:88052"/>
    </ligand>
</feature>
<dbReference type="eggNOG" id="COG0163">
    <property type="taxonomic scope" value="Bacteria"/>
</dbReference>
<dbReference type="GO" id="GO:0106141">
    <property type="term" value="F:flavin prenyltransferase activity"/>
    <property type="evidence" value="ECO:0007669"/>
    <property type="project" value="UniProtKB-EC"/>
</dbReference>
<dbReference type="EnsemblBacteria" id="AAQ00034">
    <property type="protein sequence ID" value="AAQ00034"/>
    <property type="gene ID" value="Pro_0989"/>
</dbReference>
<evidence type="ECO:0000259" key="6">
    <source>
        <dbReference type="Pfam" id="PF02441"/>
    </source>
</evidence>
<dbReference type="KEGG" id="pma:Pro_0989"/>
<comment type="similarity">
    <text evidence="5">Belongs to the UbiX/PAD1 family.</text>
</comment>
<feature type="binding site" evidence="5">
    <location>
        <position position="136"/>
    </location>
    <ligand>
        <name>FMN</name>
        <dbReference type="ChEBI" id="CHEBI:58210"/>
    </ligand>
</feature>
<comment type="function">
    <text evidence="5">Flavin prenyltransferase that catalyzes the synthesis of the prenylated FMN cofactor (prenyl-FMN) for 4-hydroxy-3-polyprenylbenzoic acid decarboxylase UbiD. The prenyltransferase is metal-independent and links a dimethylallyl moiety from dimethylallyl monophosphate (DMAP) to the flavin N5 and C6 atoms of FMN.</text>
</comment>
<keyword evidence="8" id="KW-1185">Reference proteome</keyword>
<dbReference type="InterPro" id="IPR003382">
    <property type="entry name" value="Flavoprotein"/>
</dbReference>
<comment type="catalytic activity">
    <reaction evidence="5">
        <text>dimethylallyl phosphate + FMNH2 = prenylated FMNH2 + phosphate</text>
        <dbReference type="Rhea" id="RHEA:37743"/>
        <dbReference type="ChEBI" id="CHEBI:43474"/>
        <dbReference type="ChEBI" id="CHEBI:57618"/>
        <dbReference type="ChEBI" id="CHEBI:87467"/>
        <dbReference type="ChEBI" id="CHEBI:88052"/>
        <dbReference type="EC" id="2.5.1.129"/>
    </reaction>
</comment>
<keyword evidence="3 5" id="KW-0288">FMN</keyword>
<dbReference type="Proteomes" id="UP000001420">
    <property type="component" value="Chromosome"/>
</dbReference>
<comment type="caution">
    <text evidence="5">Lacks conserved residue(s) required for the propagation of feature annotation.</text>
</comment>
<evidence type="ECO:0000313" key="7">
    <source>
        <dbReference type="EMBL" id="AAQ00034.1"/>
    </source>
</evidence>
<feature type="binding site" evidence="5">
    <location>
        <position position="166"/>
    </location>
    <ligand>
        <name>dimethylallyl phosphate</name>
        <dbReference type="ChEBI" id="CHEBI:88052"/>
    </ligand>
</feature>
<gene>
    <name evidence="5 7" type="primary">ubiX</name>
    <name evidence="7" type="ordered locus">Pro_0989</name>
</gene>
<protein>
    <recommendedName>
        <fullName evidence="5">Flavin prenyltransferase UbiX</fullName>
        <ecNumber evidence="5">2.5.1.129</ecNumber>
    </recommendedName>
</protein>
<dbReference type="HOGENOM" id="CLU_074522_0_1_3"/>
<dbReference type="InterPro" id="IPR036551">
    <property type="entry name" value="Flavin_trans-like"/>
</dbReference>
<evidence type="ECO:0000256" key="2">
    <source>
        <dbReference type="ARBA" id="ARBA00022630"/>
    </source>
</evidence>
<dbReference type="Pfam" id="PF02441">
    <property type="entry name" value="Flavoprotein"/>
    <property type="match status" value="1"/>
</dbReference>
<evidence type="ECO:0000256" key="5">
    <source>
        <dbReference type="HAMAP-Rule" id="MF_01984"/>
    </source>
</evidence>
<evidence type="ECO:0000256" key="3">
    <source>
        <dbReference type="ARBA" id="ARBA00022643"/>
    </source>
</evidence>